<dbReference type="GeneID" id="99652138"/>
<name>A0A1I5GK96_9ACTN</name>
<organism evidence="4 5">
    <name type="scientific">Actinomadura madurae</name>
    <dbReference type="NCBI Taxonomy" id="1993"/>
    <lineage>
        <taxon>Bacteria</taxon>
        <taxon>Bacillati</taxon>
        <taxon>Actinomycetota</taxon>
        <taxon>Actinomycetes</taxon>
        <taxon>Streptosporangiales</taxon>
        <taxon>Thermomonosporaceae</taxon>
        <taxon>Actinomadura</taxon>
    </lineage>
</organism>
<dbReference type="InParanoid" id="A0A1I5GK96"/>
<dbReference type="Gene3D" id="3.60.15.10">
    <property type="entry name" value="Ribonuclease Z/Hydroxyacylglutathione hydrolase-like"/>
    <property type="match status" value="1"/>
</dbReference>
<dbReference type="GO" id="GO:0042781">
    <property type="term" value="F:3'-tRNA processing endoribonuclease activity"/>
    <property type="evidence" value="ECO:0007669"/>
    <property type="project" value="TreeGrafter"/>
</dbReference>
<keyword evidence="1" id="KW-0540">Nuclease</keyword>
<sequence length="347" mass="37862">MKLKRLRIVLAVLIAVSIVAAATVYLSRDRIVDSVIRDRLKDDTDHAFVQDKEHIRVLLCGTGSPEMSAARAQACTLVAAGGKLFLFDAGEGTTKSLSDSKVPFGALERVFITHFHSDHFNGLGSLINATWIWGREKPLDVRGPVGLDKVVEGLNSAYALDHGYRKANMRTLDASGAAADAVPTEIEMPPGTRSVRVYDQGGVTIDARLVVHDPVSPAFGYVLGYRGKKVFISGDTEVSPVNLPAMQDADLVVHEAYATHLVRRAIPHMRDMGRTHDAEVAERTIRYHADTIALAKQAQQADVKQLVLTHLTPYPSGFMARRLFTQGMTDHYKGELTLGSDGLLIVV</sequence>
<dbReference type="eggNOG" id="COG1234">
    <property type="taxonomic scope" value="Bacteria"/>
</dbReference>
<dbReference type="RefSeq" id="WP_143118478.1">
    <property type="nucleotide sequence ID" value="NZ_CP083237.1"/>
</dbReference>
<evidence type="ECO:0000256" key="2">
    <source>
        <dbReference type="ARBA" id="ARBA00022801"/>
    </source>
</evidence>
<reference evidence="4 5" key="1">
    <citation type="submission" date="2016-10" db="EMBL/GenBank/DDBJ databases">
        <authorList>
            <person name="de Groot N.N."/>
        </authorList>
    </citation>
    <scope>NUCLEOTIDE SEQUENCE [LARGE SCALE GENOMIC DNA]</scope>
    <source>
        <strain evidence="4 5">DSM 43067</strain>
    </source>
</reference>
<evidence type="ECO:0000256" key="1">
    <source>
        <dbReference type="ARBA" id="ARBA00022759"/>
    </source>
</evidence>
<dbReference type="CDD" id="cd07719">
    <property type="entry name" value="arylsulfatase_AtsA-like_MBL-fold"/>
    <property type="match status" value="1"/>
</dbReference>
<keyword evidence="5" id="KW-1185">Reference proteome</keyword>
<dbReference type="PANTHER" id="PTHR46018:SF2">
    <property type="entry name" value="ZINC PHOSPHODIESTERASE ELAC PROTEIN 1"/>
    <property type="match status" value="1"/>
</dbReference>
<dbReference type="InterPro" id="IPR001279">
    <property type="entry name" value="Metallo-B-lactamas"/>
</dbReference>
<dbReference type="PANTHER" id="PTHR46018">
    <property type="entry name" value="ZINC PHOSPHODIESTERASE ELAC PROTEIN 1"/>
    <property type="match status" value="1"/>
</dbReference>
<dbReference type="STRING" id="1993.SAMN04489713_105255"/>
<dbReference type="Proteomes" id="UP000183413">
    <property type="component" value="Unassembled WGS sequence"/>
</dbReference>
<dbReference type="SMART" id="SM00849">
    <property type="entry name" value="Lactamase_B"/>
    <property type="match status" value="1"/>
</dbReference>
<keyword evidence="2" id="KW-0378">Hydrolase</keyword>
<proteinExistence type="predicted"/>
<keyword evidence="1" id="KW-0255">Endonuclease</keyword>
<dbReference type="InterPro" id="IPR036866">
    <property type="entry name" value="RibonucZ/Hydroxyglut_hydro"/>
</dbReference>
<accession>A0A1I5GK96</accession>
<feature type="domain" description="Metallo-beta-lactamase" evidence="3">
    <location>
        <begin position="72"/>
        <end position="276"/>
    </location>
</feature>
<dbReference type="InterPro" id="IPR044094">
    <property type="entry name" value="AtsA-like_MBL-fold"/>
</dbReference>
<evidence type="ECO:0000313" key="5">
    <source>
        <dbReference type="Proteomes" id="UP000183413"/>
    </source>
</evidence>
<gene>
    <name evidence="4" type="ORF">SAMN04489713_105255</name>
</gene>
<evidence type="ECO:0000313" key="4">
    <source>
        <dbReference type="EMBL" id="SFO36484.1"/>
    </source>
</evidence>
<evidence type="ECO:0000259" key="3">
    <source>
        <dbReference type="SMART" id="SM00849"/>
    </source>
</evidence>
<dbReference type="SUPFAM" id="SSF56281">
    <property type="entry name" value="Metallo-hydrolase/oxidoreductase"/>
    <property type="match status" value="1"/>
</dbReference>
<dbReference type="AlphaFoldDB" id="A0A1I5GK96"/>
<dbReference type="EMBL" id="FOVH01000005">
    <property type="protein sequence ID" value="SFO36484.1"/>
    <property type="molecule type" value="Genomic_DNA"/>
</dbReference>
<dbReference type="Pfam" id="PF23023">
    <property type="entry name" value="Anti-Pycsar_Apyc1"/>
    <property type="match status" value="1"/>
</dbReference>
<protein>
    <submittedName>
        <fullName evidence="4">Ribonuclease Z</fullName>
    </submittedName>
</protein>